<dbReference type="SUPFAM" id="SSF47781">
    <property type="entry name" value="RuvA domain 2-like"/>
    <property type="match status" value="1"/>
</dbReference>
<evidence type="ECO:0000256" key="5">
    <source>
        <dbReference type="ARBA" id="ARBA00023049"/>
    </source>
</evidence>
<feature type="domain" description="MPN" evidence="7">
    <location>
        <begin position="107"/>
        <end position="229"/>
    </location>
</feature>
<reference evidence="8 9" key="1">
    <citation type="submission" date="2017-03" db="EMBL/GenBank/DDBJ databases">
        <authorList>
            <person name="Afonso C.L."/>
            <person name="Miller P.J."/>
            <person name="Scott M.A."/>
            <person name="Spackman E."/>
            <person name="Goraichik I."/>
            <person name="Dimitrov K.M."/>
            <person name="Suarez D.L."/>
            <person name="Swayne D.E."/>
        </authorList>
    </citation>
    <scope>NUCLEOTIDE SEQUENCE [LARGE SCALE GENOMIC DNA]</scope>
    <source>
        <strain evidence="8">PRJEB14757</strain>
    </source>
</reference>
<dbReference type="InterPro" id="IPR025657">
    <property type="entry name" value="RadC_JAB"/>
</dbReference>
<dbReference type="PANTHER" id="PTHR30471">
    <property type="entry name" value="DNA REPAIR PROTEIN RADC"/>
    <property type="match status" value="1"/>
</dbReference>
<keyword evidence="5" id="KW-0482">Metalloprotease</keyword>
<keyword evidence="3" id="KW-0378">Hydrolase</keyword>
<keyword evidence="2" id="KW-0479">Metal-binding</keyword>
<dbReference type="PROSITE" id="PS50249">
    <property type="entry name" value="MPN"/>
    <property type="match status" value="1"/>
</dbReference>
<dbReference type="InterPro" id="IPR020891">
    <property type="entry name" value="UPF0758_CS"/>
</dbReference>
<dbReference type="GO" id="GO:0046872">
    <property type="term" value="F:metal ion binding"/>
    <property type="evidence" value="ECO:0007669"/>
    <property type="project" value="UniProtKB-KW"/>
</dbReference>
<dbReference type="EMBL" id="FWEV01000017">
    <property type="protein sequence ID" value="SLM27805.1"/>
    <property type="molecule type" value="Genomic_DNA"/>
</dbReference>
<evidence type="ECO:0000256" key="1">
    <source>
        <dbReference type="ARBA" id="ARBA00022670"/>
    </source>
</evidence>
<dbReference type="PANTHER" id="PTHR30471:SF3">
    <property type="entry name" value="UPF0758 PROTEIN YEES-RELATED"/>
    <property type="match status" value="1"/>
</dbReference>
<dbReference type="InterPro" id="IPR046778">
    <property type="entry name" value="UPF0758_N"/>
</dbReference>
<dbReference type="Pfam" id="PF04002">
    <property type="entry name" value="RadC"/>
    <property type="match status" value="1"/>
</dbReference>
<proteinExistence type="inferred from homology"/>
<keyword evidence="1" id="KW-0645">Protease</keyword>
<dbReference type="NCBIfam" id="TIGR00608">
    <property type="entry name" value="radc"/>
    <property type="match status" value="1"/>
</dbReference>
<dbReference type="InterPro" id="IPR010994">
    <property type="entry name" value="RuvA_2-like"/>
</dbReference>
<comment type="similarity">
    <text evidence="6">Belongs to the UPF0758 family.</text>
</comment>
<dbReference type="PROSITE" id="PS01302">
    <property type="entry name" value="UPF0758"/>
    <property type="match status" value="1"/>
</dbReference>
<dbReference type="Gene3D" id="1.10.150.20">
    <property type="entry name" value="5' to 3' exonuclease, C-terminal subdomain"/>
    <property type="match status" value="1"/>
</dbReference>
<dbReference type="GO" id="GO:0008237">
    <property type="term" value="F:metallopeptidase activity"/>
    <property type="evidence" value="ECO:0007669"/>
    <property type="project" value="UniProtKB-KW"/>
</dbReference>
<organism evidence="8 9">
    <name type="scientific">Desulfamplus magnetovallimortis</name>
    <dbReference type="NCBI Taxonomy" id="1246637"/>
    <lineage>
        <taxon>Bacteria</taxon>
        <taxon>Pseudomonadati</taxon>
        <taxon>Thermodesulfobacteriota</taxon>
        <taxon>Desulfobacteria</taxon>
        <taxon>Desulfobacterales</taxon>
        <taxon>Desulfobacteraceae</taxon>
        <taxon>Desulfamplus</taxon>
    </lineage>
</organism>
<evidence type="ECO:0000313" key="9">
    <source>
        <dbReference type="Proteomes" id="UP000191931"/>
    </source>
</evidence>
<name>A0A1W1H5Z8_9BACT</name>
<gene>
    <name evidence="8" type="ORF">MTBBW1_1130003</name>
</gene>
<evidence type="ECO:0000256" key="4">
    <source>
        <dbReference type="ARBA" id="ARBA00022833"/>
    </source>
</evidence>
<keyword evidence="9" id="KW-1185">Reference proteome</keyword>
<dbReference type="Gene3D" id="3.40.140.10">
    <property type="entry name" value="Cytidine Deaminase, domain 2"/>
    <property type="match status" value="1"/>
</dbReference>
<dbReference type="InterPro" id="IPR001405">
    <property type="entry name" value="UPF0758"/>
</dbReference>
<dbReference type="STRING" id="1246637.MTBBW1_1130003"/>
<evidence type="ECO:0000259" key="7">
    <source>
        <dbReference type="PROSITE" id="PS50249"/>
    </source>
</evidence>
<evidence type="ECO:0000256" key="2">
    <source>
        <dbReference type="ARBA" id="ARBA00022723"/>
    </source>
</evidence>
<protein>
    <recommendedName>
        <fullName evidence="7">MPN domain-containing protein</fullName>
    </recommendedName>
</protein>
<sequence length="240" mass="27210">MAQIDTNKKGDGHRQRLREKFFQNGLAGFLDYEVVELLLTLNTPRRDCKESAKLLLNRFKTLQGVFEANPEELSRVKGVGPANIFGLKLIKEVADRYLQKKIIHQDVISNSRDLIDYLRHAIGQRTREVFAGIFLDAKNRVNGLEILFQGTLTMSAVYPREVLIKALEHRAASVIFAHNHPSGDFSPSPEDIAITRRLLFACRHVGITVHEHVITGNSGFYSFADNGYIAEFNREFEKNG</sequence>
<evidence type="ECO:0000256" key="6">
    <source>
        <dbReference type="RuleBase" id="RU003797"/>
    </source>
</evidence>
<evidence type="ECO:0000313" key="8">
    <source>
        <dbReference type="EMBL" id="SLM27805.1"/>
    </source>
</evidence>
<dbReference type="OrthoDB" id="9804482at2"/>
<dbReference type="SUPFAM" id="SSF102712">
    <property type="entry name" value="JAB1/MPN domain"/>
    <property type="match status" value="1"/>
</dbReference>
<dbReference type="Proteomes" id="UP000191931">
    <property type="component" value="Unassembled WGS sequence"/>
</dbReference>
<dbReference type="CDD" id="cd08071">
    <property type="entry name" value="MPN_DUF2466"/>
    <property type="match status" value="1"/>
</dbReference>
<dbReference type="Pfam" id="PF20582">
    <property type="entry name" value="UPF0758_N"/>
    <property type="match status" value="1"/>
</dbReference>
<dbReference type="RefSeq" id="WP_080804259.1">
    <property type="nucleotide sequence ID" value="NZ_LT828546.1"/>
</dbReference>
<dbReference type="AlphaFoldDB" id="A0A1W1H5Z8"/>
<keyword evidence="4" id="KW-0862">Zinc</keyword>
<dbReference type="NCBIfam" id="NF000642">
    <property type="entry name" value="PRK00024.1"/>
    <property type="match status" value="1"/>
</dbReference>
<evidence type="ECO:0000256" key="3">
    <source>
        <dbReference type="ARBA" id="ARBA00022801"/>
    </source>
</evidence>
<accession>A0A1W1H5Z8</accession>
<dbReference type="InterPro" id="IPR037518">
    <property type="entry name" value="MPN"/>
</dbReference>
<dbReference type="GO" id="GO:0006508">
    <property type="term" value="P:proteolysis"/>
    <property type="evidence" value="ECO:0007669"/>
    <property type="project" value="UniProtKB-KW"/>
</dbReference>